<keyword evidence="3" id="KW-1185">Reference proteome</keyword>
<evidence type="ECO:0000313" key="2">
    <source>
        <dbReference type="EMBL" id="PRY77173.1"/>
    </source>
</evidence>
<feature type="chain" id="PRO_5015568222" evidence="1">
    <location>
        <begin position="43"/>
        <end position="333"/>
    </location>
</feature>
<accession>A0A2T0VYL1</accession>
<dbReference type="AlphaFoldDB" id="A0A2T0VYL1"/>
<name>A0A2T0VYL1_9RHOB</name>
<dbReference type="EMBL" id="PVTP01000006">
    <property type="protein sequence ID" value="PRY77173.1"/>
    <property type="molecule type" value="Genomic_DNA"/>
</dbReference>
<evidence type="ECO:0000313" key="3">
    <source>
        <dbReference type="Proteomes" id="UP000238007"/>
    </source>
</evidence>
<comment type="caution">
    <text evidence="2">The sequence shown here is derived from an EMBL/GenBank/DDBJ whole genome shotgun (WGS) entry which is preliminary data.</text>
</comment>
<sequence length="333" mass="37423">MIQYAMVLPTSVWVMSIVRIRERLIKCLLMALLAAVPFGARADNTHPTRGEFLALAKQGWVFDLHSSRHRRDPDFPPVQFNSSEVAMGEICVIGEPANRLSERVISSFVGLLGDIYGRRLSVTYANRSISSCPTRPRVYVRLYSGRPPSALFNADLRQMDRDFDIRFPPQWREPVYSPAQANGFFGHEGAIAHLLVRQAPHANLTPLQRDFYTSILTEELFQVVSFGADILKFDRDAPFRSKLQEHPVNLRRVSWQSDQFMTGLLSSNPNGLCGFDVFMLHALAGSGLETVNSAELIMFIETNFDVLKDAAEKTVANPAYEMLLDNSCLALPD</sequence>
<dbReference type="Proteomes" id="UP000238007">
    <property type="component" value="Unassembled WGS sequence"/>
</dbReference>
<feature type="signal peptide" evidence="1">
    <location>
        <begin position="1"/>
        <end position="42"/>
    </location>
</feature>
<protein>
    <submittedName>
        <fullName evidence="2">Uncharacterized protein</fullName>
    </submittedName>
</protein>
<reference evidence="2 3" key="1">
    <citation type="submission" date="2018-03" db="EMBL/GenBank/DDBJ databases">
        <title>Genomic Encyclopedia of Archaeal and Bacterial Type Strains, Phase II (KMG-II): from individual species to whole genera.</title>
        <authorList>
            <person name="Goeker M."/>
        </authorList>
    </citation>
    <scope>NUCLEOTIDE SEQUENCE [LARGE SCALE GENOMIC DNA]</scope>
    <source>
        <strain evidence="2 3">DSM 101533</strain>
    </source>
</reference>
<organism evidence="2 3">
    <name type="scientific">Yoonia maritima</name>
    <dbReference type="NCBI Taxonomy" id="1435347"/>
    <lineage>
        <taxon>Bacteria</taxon>
        <taxon>Pseudomonadati</taxon>
        <taxon>Pseudomonadota</taxon>
        <taxon>Alphaproteobacteria</taxon>
        <taxon>Rhodobacterales</taxon>
        <taxon>Paracoccaceae</taxon>
        <taxon>Yoonia</taxon>
    </lineage>
</organism>
<evidence type="ECO:0000256" key="1">
    <source>
        <dbReference type="SAM" id="SignalP"/>
    </source>
</evidence>
<gene>
    <name evidence="2" type="ORF">CLV80_10617</name>
</gene>
<proteinExistence type="predicted"/>
<keyword evidence="1" id="KW-0732">Signal</keyword>